<feature type="non-terminal residue" evidence="2">
    <location>
        <position position="1"/>
    </location>
</feature>
<keyword evidence="3" id="KW-1185">Reference proteome</keyword>
<comment type="caution">
    <text evidence="2">The sequence shown here is derived from an EMBL/GenBank/DDBJ whole genome shotgun (WGS) entry which is preliminary data.</text>
</comment>
<protein>
    <submittedName>
        <fullName evidence="2">29054_t:CDS:1</fullName>
    </submittedName>
</protein>
<gene>
    <name evidence="2" type="ORF">GMARGA_LOCUS34773</name>
</gene>
<sequence>RRFKLKTIQELIKLSFKKVDAFTGADALNYKNVAIVIIVAPSMSAFIPCAIEVAETAGELILLLAIDKLRFYILATVNSRIVIDTMKAILIMSVGSFLSLTHTLDPVNQVGELRSMSYDTDFEKNVDNHIGKTHKPGDPILISSSDNSDTKTNSILSYNEWRAQQEKRWAYCG</sequence>
<evidence type="ECO:0000313" key="3">
    <source>
        <dbReference type="Proteomes" id="UP000789901"/>
    </source>
</evidence>
<evidence type="ECO:0000256" key="1">
    <source>
        <dbReference type="SAM" id="MobiDB-lite"/>
    </source>
</evidence>
<evidence type="ECO:0000313" key="2">
    <source>
        <dbReference type="EMBL" id="CAG8840147.1"/>
    </source>
</evidence>
<dbReference type="EMBL" id="CAJVQB010062164">
    <property type="protein sequence ID" value="CAG8840147.1"/>
    <property type="molecule type" value="Genomic_DNA"/>
</dbReference>
<reference evidence="2 3" key="1">
    <citation type="submission" date="2021-06" db="EMBL/GenBank/DDBJ databases">
        <authorList>
            <person name="Kallberg Y."/>
            <person name="Tangrot J."/>
            <person name="Rosling A."/>
        </authorList>
    </citation>
    <scope>NUCLEOTIDE SEQUENCE [LARGE SCALE GENOMIC DNA]</scope>
    <source>
        <strain evidence="2 3">120-4 pot B 10/14</strain>
    </source>
</reference>
<feature type="compositionally biased region" description="Low complexity" evidence="1">
    <location>
        <begin position="142"/>
        <end position="151"/>
    </location>
</feature>
<name>A0ABN7WTA7_GIGMA</name>
<organism evidence="2 3">
    <name type="scientific">Gigaspora margarita</name>
    <dbReference type="NCBI Taxonomy" id="4874"/>
    <lineage>
        <taxon>Eukaryota</taxon>
        <taxon>Fungi</taxon>
        <taxon>Fungi incertae sedis</taxon>
        <taxon>Mucoromycota</taxon>
        <taxon>Glomeromycotina</taxon>
        <taxon>Glomeromycetes</taxon>
        <taxon>Diversisporales</taxon>
        <taxon>Gigasporaceae</taxon>
        <taxon>Gigaspora</taxon>
    </lineage>
</organism>
<feature type="region of interest" description="Disordered" evidence="1">
    <location>
        <begin position="132"/>
        <end position="151"/>
    </location>
</feature>
<accession>A0ABN7WTA7</accession>
<dbReference type="Proteomes" id="UP000789901">
    <property type="component" value="Unassembled WGS sequence"/>
</dbReference>
<proteinExistence type="predicted"/>